<dbReference type="Proteomes" id="UP000663829">
    <property type="component" value="Unassembled WGS sequence"/>
</dbReference>
<evidence type="ECO:0000313" key="2">
    <source>
        <dbReference type="EMBL" id="CAF4480557.1"/>
    </source>
</evidence>
<organism evidence="1 3">
    <name type="scientific">Didymodactylos carnosus</name>
    <dbReference type="NCBI Taxonomy" id="1234261"/>
    <lineage>
        <taxon>Eukaryota</taxon>
        <taxon>Metazoa</taxon>
        <taxon>Spiralia</taxon>
        <taxon>Gnathifera</taxon>
        <taxon>Rotifera</taxon>
        <taxon>Eurotatoria</taxon>
        <taxon>Bdelloidea</taxon>
        <taxon>Philodinida</taxon>
        <taxon>Philodinidae</taxon>
        <taxon>Didymodactylos</taxon>
    </lineage>
</organism>
<evidence type="ECO:0000313" key="3">
    <source>
        <dbReference type="Proteomes" id="UP000663829"/>
    </source>
</evidence>
<gene>
    <name evidence="1" type="ORF">GPM918_LOCUS42539</name>
    <name evidence="2" type="ORF">SRO942_LOCUS43806</name>
</gene>
<dbReference type="EMBL" id="CAJNOQ010036078">
    <property type="protein sequence ID" value="CAF1602476.1"/>
    <property type="molecule type" value="Genomic_DNA"/>
</dbReference>
<sequence>MGIPKARLKWIKA</sequence>
<keyword evidence="3" id="KW-1185">Reference proteome</keyword>
<reference evidence="1" key="1">
    <citation type="submission" date="2021-02" db="EMBL/GenBank/DDBJ databases">
        <authorList>
            <person name="Nowell W R."/>
        </authorList>
    </citation>
    <scope>NUCLEOTIDE SEQUENCE</scope>
</reference>
<dbReference type="Proteomes" id="UP000681722">
    <property type="component" value="Unassembled WGS sequence"/>
</dbReference>
<feature type="non-terminal residue" evidence="1">
    <location>
        <position position="13"/>
    </location>
</feature>
<dbReference type="EMBL" id="CAJOBC010102550">
    <property type="protein sequence ID" value="CAF4480557.1"/>
    <property type="molecule type" value="Genomic_DNA"/>
</dbReference>
<comment type="caution">
    <text evidence="1">The sequence shown here is derived from an EMBL/GenBank/DDBJ whole genome shotgun (WGS) entry which is preliminary data.</text>
</comment>
<accession>A0A816AVW9</accession>
<evidence type="ECO:0000313" key="1">
    <source>
        <dbReference type="EMBL" id="CAF1602476.1"/>
    </source>
</evidence>
<name>A0A816AVW9_9BILA</name>
<proteinExistence type="predicted"/>
<protein>
    <submittedName>
        <fullName evidence="1">Uncharacterized protein</fullName>
    </submittedName>
</protein>